<organism evidence="1 2">
    <name type="scientific">Austropuccinia psidii MF-1</name>
    <dbReference type="NCBI Taxonomy" id="1389203"/>
    <lineage>
        <taxon>Eukaryota</taxon>
        <taxon>Fungi</taxon>
        <taxon>Dikarya</taxon>
        <taxon>Basidiomycota</taxon>
        <taxon>Pucciniomycotina</taxon>
        <taxon>Pucciniomycetes</taxon>
        <taxon>Pucciniales</taxon>
        <taxon>Sphaerophragmiaceae</taxon>
        <taxon>Austropuccinia</taxon>
    </lineage>
</organism>
<gene>
    <name evidence="1" type="ORF">O181_046721</name>
</gene>
<dbReference type="GO" id="GO:0003676">
    <property type="term" value="F:nucleic acid binding"/>
    <property type="evidence" value="ECO:0007669"/>
    <property type="project" value="InterPro"/>
</dbReference>
<dbReference type="AlphaFoldDB" id="A0A9Q3DUR7"/>
<dbReference type="Proteomes" id="UP000765509">
    <property type="component" value="Unassembled WGS sequence"/>
</dbReference>
<dbReference type="PANTHER" id="PTHR11439:SF440">
    <property type="entry name" value="INTEGRASE CATALYTIC DOMAIN-CONTAINING PROTEIN"/>
    <property type="match status" value="1"/>
</dbReference>
<dbReference type="CDD" id="cd09272">
    <property type="entry name" value="RNase_HI_RT_Ty1"/>
    <property type="match status" value="1"/>
</dbReference>
<evidence type="ECO:0000313" key="2">
    <source>
        <dbReference type="Proteomes" id="UP000765509"/>
    </source>
</evidence>
<keyword evidence="2" id="KW-1185">Reference proteome</keyword>
<dbReference type="EMBL" id="AVOT02019459">
    <property type="protein sequence ID" value="MBW0507006.1"/>
    <property type="molecule type" value="Genomic_DNA"/>
</dbReference>
<evidence type="ECO:0008006" key="3">
    <source>
        <dbReference type="Google" id="ProtNLM"/>
    </source>
</evidence>
<proteinExistence type="predicted"/>
<sequence>MGTTTNYWAALKHLINYLRGTSNKKLGIEAEKKEEGLKIFVNANWGGKGSSSQHGFIGFSWGAPISWNSKRQTCIASSTFQAEYMALSLAAQAGMWITQVMSAIQHGVVPTLLLDNRAAIQIATNSGSSKNLRHIRREFHLINEMIAMGQVYLDWVNSEEQKADIFTKKLGRQEVRQSMENILLECFVEGSVSI</sequence>
<dbReference type="OrthoDB" id="3255262at2759"/>
<name>A0A9Q3DUR7_9BASI</name>
<comment type="caution">
    <text evidence="1">The sequence shown here is derived from an EMBL/GenBank/DDBJ whole genome shotgun (WGS) entry which is preliminary data.</text>
</comment>
<dbReference type="InterPro" id="IPR036397">
    <property type="entry name" value="RNaseH_sf"/>
</dbReference>
<dbReference type="Gene3D" id="3.30.420.10">
    <property type="entry name" value="Ribonuclease H-like superfamily/Ribonuclease H"/>
    <property type="match status" value="1"/>
</dbReference>
<reference evidence="1" key="1">
    <citation type="submission" date="2021-03" db="EMBL/GenBank/DDBJ databases">
        <title>Draft genome sequence of rust myrtle Austropuccinia psidii MF-1, a brazilian biotype.</title>
        <authorList>
            <person name="Quecine M.C."/>
            <person name="Pachon D.M.R."/>
            <person name="Bonatelli M.L."/>
            <person name="Correr F.H."/>
            <person name="Franceschini L.M."/>
            <person name="Leite T.F."/>
            <person name="Margarido G.R.A."/>
            <person name="Almeida C.A."/>
            <person name="Ferrarezi J.A."/>
            <person name="Labate C.A."/>
        </authorList>
    </citation>
    <scope>NUCLEOTIDE SEQUENCE</scope>
    <source>
        <strain evidence="1">MF-1</strain>
    </source>
</reference>
<accession>A0A9Q3DUR7</accession>
<dbReference type="PANTHER" id="PTHR11439">
    <property type="entry name" value="GAG-POL-RELATED RETROTRANSPOSON"/>
    <property type="match status" value="1"/>
</dbReference>
<evidence type="ECO:0000313" key="1">
    <source>
        <dbReference type="EMBL" id="MBW0507006.1"/>
    </source>
</evidence>
<protein>
    <recommendedName>
        <fullName evidence="3">Reverse transcriptase Ty1/copia-type domain-containing protein</fullName>
    </recommendedName>
</protein>